<evidence type="ECO:0000256" key="5">
    <source>
        <dbReference type="ARBA" id="ARBA00022030"/>
    </source>
</evidence>
<keyword evidence="6" id="KW-0496">Mitochondrion</keyword>
<proteinExistence type="inferred from homology"/>
<dbReference type="Proteomes" id="UP000189513">
    <property type="component" value="Unassembled WGS sequence"/>
</dbReference>
<evidence type="ECO:0000259" key="8">
    <source>
        <dbReference type="Pfam" id="PF14881"/>
    </source>
</evidence>
<dbReference type="GO" id="GO:0007005">
    <property type="term" value="P:mitochondrion organization"/>
    <property type="evidence" value="ECO:0007669"/>
    <property type="project" value="InterPro"/>
</dbReference>
<evidence type="ECO:0000256" key="3">
    <source>
        <dbReference type="ARBA" id="ARBA00008507"/>
    </source>
</evidence>
<dbReference type="InterPro" id="IPR049942">
    <property type="entry name" value="DML1/Misato"/>
</dbReference>
<dbReference type="PANTHER" id="PTHR13391">
    <property type="entry name" value="MITOCHONDRIAL DISTRIBUTION REGULATOR MISATO"/>
    <property type="match status" value="1"/>
</dbReference>
<comment type="similarity">
    <text evidence="3">Belongs to the misato family.</text>
</comment>
<dbReference type="GO" id="GO:0005739">
    <property type="term" value="C:mitochondrion"/>
    <property type="evidence" value="ECO:0007669"/>
    <property type="project" value="UniProtKB-SubCell"/>
</dbReference>
<dbReference type="STRING" id="36022.A0A061AQU3"/>
<dbReference type="Gene3D" id="3.40.50.1440">
    <property type="entry name" value="Tubulin/FtsZ, GTPase domain"/>
    <property type="match status" value="1"/>
</dbReference>
<dbReference type="EMBL" id="MPUK01000004">
    <property type="protein sequence ID" value="ONH67823.1"/>
    <property type="molecule type" value="Genomic_DNA"/>
</dbReference>
<evidence type="ECO:0000256" key="4">
    <source>
        <dbReference type="ARBA" id="ARBA00014097"/>
    </source>
</evidence>
<feature type="domain" description="Misato Segment II tubulin-like" evidence="7">
    <location>
        <begin position="2"/>
        <end position="107"/>
    </location>
</feature>
<evidence type="ECO:0000313" key="9">
    <source>
        <dbReference type="EMBL" id="CDR39938.1"/>
    </source>
</evidence>
<dbReference type="PANTHER" id="PTHR13391:SF0">
    <property type="entry name" value="PROTEIN MISATO HOMOLOG 1"/>
    <property type="match status" value="1"/>
</dbReference>
<reference evidence="9" key="1">
    <citation type="journal article" date="2014" name="Genome Announc.">
        <title>Genome sequence of the yeast Cyberlindnera fabianii (Hansenula fabianii).</title>
        <authorList>
            <person name="Freel K.C."/>
            <person name="Sarilar V."/>
            <person name="Neuveglise C."/>
            <person name="Devillers H."/>
            <person name="Friedrich A."/>
            <person name="Schacherer J."/>
        </authorList>
    </citation>
    <scope>NUCLEOTIDE SEQUENCE</scope>
    <source>
        <strain evidence="9">YJS4271</strain>
    </source>
</reference>
<dbReference type="InterPro" id="IPR019605">
    <property type="entry name" value="Misato_II_tubulin-like"/>
</dbReference>
<protein>
    <recommendedName>
        <fullName evidence="4">Protein DML1</fullName>
    </recommendedName>
    <alternativeName>
        <fullName evidence="5">Protein dml1</fullName>
    </alternativeName>
</protein>
<accession>A0A061AQU3</accession>
<dbReference type="AlphaFoldDB" id="A0A061AQU3"/>
<feature type="domain" description="DML1/Misato tubulin" evidence="8">
    <location>
        <begin position="113"/>
        <end position="300"/>
    </location>
</feature>
<dbReference type="EMBL" id="LK052889">
    <property type="protein sequence ID" value="CDR39938.1"/>
    <property type="molecule type" value="Genomic_DNA"/>
</dbReference>
<dbReference type="Pfam" id="PF10644">
    <property type="entry name" value="Misat_Tub_SegII"/>
    <property type="match status" value="1"/>
</dbReference>
<evidence type="ECO:0000313" key="11">
    <source>
        <dbReference type="Proteomes" id="UP000189513"/>
    </source>
</evidence>
<comment type="function">
    <text evidence="1">Involved in the partitioning of the mitochondrial organelle and mitochondrial DNA (mtDNA) inheritance.</text>
</comment>
<comment type="subcellular location">
    <subcellularLocation>
        <location evidence="2">Mitochondrion</location>
    </subcellularLocation>
</comment>
<organism evidence="9">
    <name type="scientific">Cyberlindnera fabianii</name>
    <name type="common">Yeast</name>
    <name type="synonym">Hansenula fabianii</name>
    <dbReference type="NCBI Taxonomy" id="36022"/>
    <lineage>
        <taxon>Eukaryota</taxon>
        <taxon>Fungi</taxon>
        <taxon>Dikarya</taxon>
        <taxon>Ascomycota</taxon>
        <taxon>Saccharomycotina</taxon>
        <taxon>Saccharomycetes</taxon>
        <taxon>Phaffomycetales</taxon>
        <taxon>Phaffomycetaceae</taxon>
        <taxon>Cyberlindnera</taxon>
    </lineage>
</organism>
<dbReference type="InterPro" id="IPR029209">
    <property type="entry name" value="DML1/Misato_tubulin"/>
</dbReference>
<dbReference type="SUPFAM" id="SSF52490">
    <property type="entry name" value="Tubulin nucleotide-binding domain-like"/>
    <property type="match status" value="1"/>
</dbReference>
<sequence>MHETINFSLSQRANHLSTHFYNAQESYLSYTKPASETPNDPNVFFKPTRSNGTVSYTPRALLWDMNGGFGSLGQFEYFPQSTDGDDAVGNVIKRERVPKSKYQTALDEGQPLPKLNKEDTRYWSDYSRVIFEPKSYNVLQKWEFDPVKYPKGRLAMGQEREFVGYDLGVEEWKNDYTGVEFLEDKYRVALEECDLVNGLNVVSEIDSAWGGFSSELLSELRDDYNPKTSIFTWGLYDGRNMQSLSIKEKISRIRTFLELQKNSSLFFPLGIPKNTPVGFDPTCLWQVTGLQNMIFESVQVLGSQRENNINFHTIESNFKLGSNRHLVGSIEATVGSTTYNFNNTFFPTAKEPHTFSTSTIHRPSQLSGEPLEVQASTSKDRTTTNYITTQAFPIADSYPPDLISSQDNLTVTLKSTSAPRKSLQEMKTYVSKFIKGDERADMINDLETLAAEYEHGWTDSDDDSDDDY</sequence>
<evidence type="ECO:0000259" key="7">
    <source>
        <dbReference type="Pfam" id="PF10644"/>
    </source>
</evidence>
<evidence type="ECO:0000256" key="1">
    <source>
        <dbReference type="ARBA" id="ARBA00003757"/>
    </source>
</evidence>
<name>A0A061AQU3_CYBFA</name>
<reference evidence="10" key="3">
    <citation type="submission" date="2017-01" db="EMBL/GenBank/DDBJ databases">
        <authorList>
            <person name="Mah S.A."/>
            <person name="Swanson W.J."/>
            <person name="Moy G.W."/>
            <person name="Vacquier V.D."/>
        </authorList>
    </citation>
    <scope>NUCLEOTIDE SEQUENCE [LARGE SCALE GENOMIC DNA]</scope>
    <source>
        <strain evidence="10">65</strain>
    </source>
</reference>
<reference evidence="11" key="2">
    <citation type="journal article" date="2017" name="Genome Announc.">
        <title>Genome sequences of Cyberlindnera fabianii 65, Pichia kudriavzevii 129, and Saccharomyces cerevisiae 131 isolated from fermented masau fruits in Zimbabwe.</title>
        <authorList>
            <person name="van Rijswijck I.M.H."/>
            <person name="Derks M.F.L."/>
            <person name="Abee T."/>
            <person name="de Ridder D."/>
            <person name="Smid E.J."/>
        </authorList>
    </citation>
    <scope>NUCLEOTIDE SEQUENCE [LARGE SCALE GENOMIC DNA]</scope>
    <source>
        <strain evidence="11">65</strain>
    </source>
</reference>
<gene>
    <name evidence="10" type="ORF">BON22_2294</name>
    <name evidence="9" type="ORF">CYFA0S_04e00716g</name>
</gene>
<dbReference type="OMA" id="SYETGWM"/>
<dbReference type="VEuPathDB" id="FungiDB:BON22_2294"/>
<evidence type="ECO:0000256" key="2">
    <source>
        <dbReference type="ARBA" id="ARBA00004173"/>
    </source>
</evidence>
<evidence type="ECO:0000256" key="6">
    <source>
        <dbReference type="ARBA" id="ARBA00023128"/>
    </source>
</evidence>
<dbReference type="OrthoDB" id="271881at2759"/>
<dbReference type="Pfam" id="PF14881">
    <property type="entry name" value="Tubulin_3"/>
    <property type="match status" value="1"/>
</dbReference>
<keyword evidence="11" id="KW-1185">Reference proteome</keyword>
<dbReference type="InterPro" id="IPR036525">
    <property type="entry name" value="Tubulin/FtsZ_GTPase_sf"/>
</dbReference>
<evidence type="ECO:0000313" key="10">
    <source>
        <dbReference type="EMBL" id="ONH67823.1"/>
    </source>
</evidence>